<dbReference type="EMBL" id="JAPFQN010000004">
    <property type="protein sequence ID" value="MCX2743670.1"/>
    <property type="molecule type" value="Genomic_DNA"/>
</dbReference>
<evidence type="ECO:0000313" key="2">
    <source>
        <dbReference type="EMBL" id="MCX2743670.1"/>
    </source>
</evidence>
<feature type="transmembrane region" description="Helical" evidence="1">
    <location>
        <begin position="7"/>
        <end position="27"/>
    </location>
</feature>
<accession>A0ABT3RPY7</accession>
<reference evidence="2 3" key="1">
    <citation type="submission" date="2022-11" db="EMBL/GenBank/DDBJ databases">
        <title>The characterization of three novel Bacteroidetes species and genomic analysis of their roles in tidal elemental geochemical cycles.</title>
        <authorList>
            <person name="Ma K."/>
        </authorList>
    </citation>
    <scope>NUCLEOTIDE SEQUENCE [LARGE SCALE GENOMIC DNA]</scope>
    <source>
        <strain evidence="2 3">M17</strain>
    </source>
</reference>
<organism evidence="2 3">
    <name type="scientific">Mangrovivirga halotolerans</name>
    <dbReference type="NCBI Taxonomy" id="2993936"/>
    <lineage>
        <taxon>Bacteria</taxon>
        <taxon>Pseudomonadati</taxon>
        <taxon>Bacteroidota</taxon>
        <taxon>Cytophagia</taxon>
        <taxon>Cytophagales</taxon>
        <taxon>Mangrovivirgaceae</taxon>
        <taxon>Mangrovivirga</taxon>
    </lineage>
</organism>
<dbReference type="Proteomes" id="UP001209885">
    <property type="component" value="Unassembled WGS sequence"/>
</dbReference>
<dbReference type="RefSeq" id="WP_266056072.1">
    <property type="nucleotide sequence ID" value="NZ_JAPFQN010000004.1"/>
</dbReference>
<sequence length="141" mass="16231">MKKFLDFLTYTIAFIITNLFALGIIYFVEEVIKKNSGAIINFDITPFSLILMPIIGFGLLFLIQRLRGNVQPWIFILMFSIETITFLFSMLNRIGYQELTTKNITALLTFPLLIVGILLFISKSVRSAFIKDKNHREVDIS</sequence>
<comment type="caution">
    <text evidence="2">The sequence shown here is derived from an EMBL/GenBank/DDBJ whole genome shotgun (WGS) entry which is preliminary data.</text>
</comment>
<feature type="transmembrane region" description="Helical" evidence="1">
    <location>
        <begin position="73"/>
        <end position="91"/>
    </location>
</feature>
<evidence type="ECO:0000313" key="3">
    <source>
        <dbReference type="Proteomes" id="UP001209885"/>
    </source>
</evidence>
<evidence type="ECO:0008006" key="4">
    <source>
        <dbReference type="Google" id="ProtNLM"/>
    </source>
</evidence>
<proteinExistence type="predicted"/>
<evidence type="ECO:0000256" key="1">
    <source>
        <dbReference type="SAM" id="Phobius"/>
    </source>
</evidence>
<keyword evidence="1" id="KW-0812">Transmembrane</keyword>
<feature type="transmembrane region" description="Helical" evidence="1">
    <location>
        <begin position="103"/>
        <end position="121"/>
    </location>
</feature>
<protein>
    <recommendedName>
        <fullName evidence="4">DUF4293 family protein</fullName>
    </recommendedName>
</protein>
<gene>
    <name evidence="2" type="ORF">OO013_07330</name>
</gene>
<keyword evidence="3" id="KW-1185">Reference proteome</keyword>
<feature type="transmembrane region" description="Helical" evidence="1">
    <location>
        <begin position="39"/>
        <end position="61"/>
    </location>
</feature>
<keyword evidence="1" id="KW-0472">Membrane</keyword>
<name>A0ABT3RPY7_9BACT</name>
<keyword evidence="1" id="KW-1133">Transmembrane helix</keyword>